<dbReference type="SMART" id="SM00382">
    <property type="entry name" value="AAA"/>
    <property type="match status" value="1"/>
</dbReference>
<dbReference type="Pfam" id="PF00005">
    <property type="entry name" value="ABC_tran"/>
    <property type="match status" value="1"/>
</dbReference>
<evidence type="ECO:0000256" key="2">
    <source>
        <dbReference type="ARBA" id="ARBA00022741"/>
    </source>
</evidence>
<keyword evidence="1" id="KW-0813">Transport</keyword>
<dbReference type="PANTHER" id="PTHR45772">
    <property type="entry name" value="CONSERVED COMPONENT OF ABC TRANSPORTER FOR NATURAL AMINO ACIDS-RELATED"/>
    <property type="match status" value="1"/>
</dbReference>
<evidence type="ECO:0000256" key="1">
    <source>
        <dbReference type="ARBA" id="ARBA00022448"/>
    </source>
</evidence>
<sequence>MGDHGTLLSVTPVPTQPALRTSGLCKDFRGFRAVDTVDLEVAEGSIHALVGPNGAGKTTLFNLLSGFLGVSAGRIALFGRDITGLQPEQIAHLGVARSFQITSLFENLTPIEHVELALQGMTSEGYSFWRSHRSMHKFRPRAEELVEEVGLTSMAHRPAGLLAYGQKRALEMALVSALDPRVLLLDEPTAGMGMEDIDRTIELVRRIATGRTVVFVDHNMHVVGSLADRVTVLQAGTVLAEGTYDEVRNDERVVTAYLGEADHA</sequence>
<dbReference type="InterPro" id="IPR032823">
    <property type="entry name" value="BCA_ABC_TP_C"/>
</dbReference>
<dbReference type="SUPFAM" id="SSF52540">
    <property type="entry name" value="P-loop containing nucleoside triphosphate hydrolases"/>
    <property type="match status" value="1"/>
</dbReference>
<proteinExistence type="predicted"/>
<keyword evidence="3 5" id="KW-0067">ATP-binding</keyword>
<dbReference type="InterPro" id="IPR003593">
    <property type="entry name" value="AAA+_ATPase"/>
</dbReference>
<gene>
    <name evidence="5" type="ORF">GCM10009726_15180</name>
</gene>
<dbReference type="EMBL" id="BAAAMQ010000009">
    <property type="protein sequence ID" value="GAA2103538.1"/>
    <property type="molecule type" value="Genomic_DNA"/>
</dbReference>
<evidence type="ECO:0000259" key="4">
    <source>
        <dbReference type="PROSITE" id="PS50893"/>
    </source>
</evidence>
<reference evidence="5 6" key="1">
    <citation type="journal article" date="2019" name="Int. J. Syst. Evol. Microbiol.">
        <title>The Global Catalogue of Microorganisms (GCM) 10K type strain sequencing project: providing services to taxonomists for standard genome sequencing and annotation.</title>
        <authorList>
            <consortium name="The Broad Institute Genomics Platform"/>
            <consortium name="The Broad Institute Genome Sequencing Center for Infectious Disease"/>
            <person name="Wu L."/>
            <person name="Ma J."/>
        </authorList>
    </citation>
    <scope>NUCLEOTIDE SEQUENCE [LARGE SCALE GENOMIC DNA]</scope>
    <source>
        <strain evidence="5 6">JCM 13813</strain>
    </source>
</reference>
<keyword evidence="2" id="KW-0547">Nucleotide-binding</keyword>
<evidence type="ECO:0000313" key="6">
    <source>
        <dbReference type="Proteomes" id="UP001501161"/>
    </source>
</evidence>
<evidence type="ECO:0000313" key="5">
    <source>
        <dbReference type="EMBL" id="GAA2103538.1"/>
    </source>
</evidence>
<dbReference type="GO" id="GO:0005524">
    <property type="term" value="F:ATP binding"/>
    <property type="evidence" value="ECO:0007669"/>
    <property type="project" value="UniProtKB-KW"/>
</dbReference>
<evidence type="ECO:0000256" key="3">
    <source>
        <dbReference type="ARBA" id="ARBA00022840"/>
    </source>
</evidence>
<dbReference type="InterPro" id="IPR027417">
    <property type="entry name" value="P-loop_NTPase"/>
</dbReference>
<protein>
    <submittedName>
        <fullName evidence="5">ABC transporter ATP-binding protein</fullName>
    </submittedName>
</protein>
<dbReference type="PROSITE" id="PS50893">
    <property type="entry name" value="ABC_TRANSPORTER_2"/>
    <property type="match status" value="1"/>
</dbReference>
<dbReference type="Gene3D" id="3.40.50.300">
    <property type="entry name" value="P-loop containing nucleotide triphosphate hydrolases"/>
    <property type="match status" value="1"/>
</dbReference>
<dbReference type="InterPro" id="IPR003439">
    <property type="entry name" value="ABC_transporter-like_ATP-bd"/>
</dbReference>
<dbReference type="InterPro" id="IPR051120">
    <property type="entry name" value="ABC_AA/LPS_Transport"/>
</dbReference>
<comment type="caution">
    <text evidence="5">The sequence shown here is derived from an EMBL/GenBank/DDBJ whole genome shotgun (WGS) entry which is preliminary data.</text>
</comment>
<dbReference type="Proteomes" id="UP001501161">
    <property type="component" value="Unassembled WGS sequence"/>
</dbReference>
<dbReference type="PANTHER" id="PTHR45772:SF3">
    <property type="entry name" value="ABC TRANSPORTER ATP-BINDING PROTEIN"/>
    <property type="match status" value="1"/>
</dbReference>
<accession>A0ABN2X259</accession>
<name>A0ABN2X259_9ACTN</name>
<feature type="domain" description="ABC transporter" evidence="4">
    <location>
        <begin position="19"/>
        <end position="260"/>
    </location>
</feature>
<dbReference type="PROSITE" id="PS00211">
    <property type="entry name" value="ABC_TRANSPORTER_1"/>
    <property type="match status" value="1"/>
</dbReference>
<dbReference type="CDD" id="cd03219">
    <property type="entry name" value="ABC_Mj1267_LivG_branched"/>
    <property type="match status" value="1"/>
</dbReference>
<dbReference type="InterPro" id="IPR017871">
    <property type="entry name" value="ABC_transporter-like_CS"/>
</dbReference>
<organism evidence="5 6">
    <name type="scientific">Nocardioides furvisabuli</name>
    <dbReference type="NCBI Taxonomy" id="375542"/>
    <lineage>
        <taxon>Bacteria</taxon>
        <taxon>Bacillati</taxon>
        <taxon>Actinomycetota</taxon>
        <taxon>Actinomycetes</taxon>
        <taxon>Propionibacteriales</taxon>
        <taxon>Nocardioidaceae</taxon>
        <taxon>Nocardioides</taxon>
    </lineage>
</organism>
<keyword evidence="6" id="KW-1185">Reference proteome</keyword>
<dbReference type="Pfam" id="PF12399">
    <property type="entry name" value="BCA_ABC_TP_C"/>
    <property type="match status" value="1"/>
</dbReference>